<proteinExistence type="predicted"/>
<sequence>MRKKYLNIVISLALLIAAVFAVKGLFFKKTISANEIYILSQNYQTLSTEKHTYTFAGTAEFKNIQTDQKEIGETQSGDKVYEVKGDTSHKTVEVVLNKDNPPHLIYTMKS</sequence>
<reference evidence="1" key="1">
    <citation type="submission" date="2021-12" db="EMBL/GenBank/DDBJ databases">
        <title>Alicyclobacillaceae gen. nov., sp. nov., isolated from chalcocite enrichment system.</title>
        <authorList>
            <person name="Jiang Z."/>
        </authorList>
    </citation>
    <scope>NUCLEOTIDE SEQUENCE</scope>
    <source>
        <strain evidence="1">MYW30-H2</strain>
    </source>
</reference>
<protein>
    <recommendedName>
        <fullName evidence="3">DUF1093 domain-containing protein</fullName>
    </recommendedName>
</protein>
<accession>A0ABY4CGZ9</accession>
<organism evidence="1 2">
    <name type="scientific">Fodinisporobacter ferrooxydans</name>
    <dbReference type="NCBI Taxonomy" id="2901836"/>
    <lineage>
        <taxon>Bacteria</taxon>
        <taxon>Bacillati</taxon>
        <taxon>Bacillota</taxon>
        <taxon>Bacilli</taxon>
        <taxon>Bacillales</taxon>
        <taxon>Alicyclobacillaceae</taxon>
        <taxon>Fodinisporobacter</taxon>
    </lineage>
</organism>
<evidence type="ECO:0008006" key="3">
    <source>
        <dbReference type="Google" id="ProtNLM"/>
    </source>
</evidence>
<name>A0ABY4CGZ9_9BACL</name>
<evidence type="ECO:0000313" key="2">
    <source>
        <dbReference type="Proteomes" id="UP000830167"/>
    </source>
</evidence>
<dbReference type="EMBL" id="CP089291">
    <property type="protein sequence ID" value="UOF89787.1"/>
    <property type="molecule type" value="Genomic_DNA"/>
</dbReference>
<gene>
    <name evidence="1" type="ORF">LSG31_18210</name>
</gene>
<dbReference type="Proteomes" id="UP000830167">
    <property type="component" value="Chromosome"/>
</dbReference>
<keyword evidence="2" id="KW-1185">Reference proteome</keyword>
<dbReference type="RefSeq" id="WP_347436478.1">
    <property type="nucleotide sequence ID" value="NZ_CP089291.1"/>
</dbReference>
<evidence type="ECO:0000313" key="1">
    <source>
        <dbReference type="EMBL" id="UOF89787.1"/>
    </source>
</evidence>